<evidence type="ECO:0000256" key="8">
    <source>
        <dbReference type="ARBA" id="ARBA00022977"/>
    </source>
</evidence>
<dbReference type="EMBL" id="DLUI01000048">
    <property type="protein sequence ID" value="DAB38984.1"/>
    <property type="molecule type" value="Genomic_DNA"/>
</dbReference>
<name>A0A2D3WMS0_9BACT</name>
<comment type="catalytic activity">
    <reaction evidence="11">
        <text>N(6)-(pyridoxal phosphate)-L-lysyl-[4-amino-5-hydroxymethyl-2-methylpyrimidine phosphate synthase] + L-histidyl-[4-amino-5-hydroxymethyl-2-methylpyrimidine phosphate synthase] + 2 Fe(3+) + 4 H2O = L-lysyl-[4-amino-5-hydroxymethyl-2-methylpyrimidine phosphate synthase] + (2S)-2-amino-5-hydroxy-4-oxopentanoyl-[4-amino-5-hydroxymethyl-2-methylpyrimidine phosphate synthase] + 4-amino-2-methyl-5-(phosphooxymethyl)pyrimidine + 3-oxopropanoate + 2 Fe(2+) + 2 H(+)</text>
        <dbReference type="Rhea" id="RHEA:65756"/>
        <dbReference type="Rhea" id="RHEA-COMP:16892"/>
        <dbReference type="Rhea" id="RHEA-COMP:16893"/>
        <dbReference type="Rhea" id="RHEA-COMP:16894"/>
        <dbReference type="Rhea" id="RHEA-COMP:16895"/>
        <dbReference type="ChEBI" id="CHEBI:15377"/>
        <dbReference type="ChEBI" id="CHEBI:15378"/>
        <dbReference type="ChEBI" id="CHEBI:29033"/>
        <dbReference type="ChEBI" id="CHEBI:29034"/>
        <dbReference type="ChEBI" id="CHEBI:29969"/>
        <dbReference type="ChEBI" id="CHEBI:29979"/>
        <dbReference type="ChEBI" id="CHEBI:33190"/>
        <dbReference type="ChEBI" id="CHEBI:58354"/>
        <dbReference type="ChEBI" id="CHEBI:143915"/>
        <dbReference type="ChEBI" id="CHEBI:157692"/>
    </reaction>
    <physiologicalReaction direction="left-to-right" evidence="11">
        <dbReference type="Rhea" id="RHEA:65757"/>
    </physiologicalReaction>
</comment>
<dbReference type="Gene3D" id="3.40.190.10">
    <property type="entry name" value="Periplasmic binding protein-like II"/>
    <property type="match status" value="4"/>
</dbReference>
<organism evidence="14 15">
    <name type="scientific">Sulfuricurvum kujiense</name>
    <dbReference type="NCBI Taxonomy" id="148813"/>
    <lineage>
        <taxon>Bacteria</taxon>
        <taxon>Pseudomonadati</taxon>
        <taxon>Campylobacterota</taxon>
        <taxon>Epsilonproteobacteria</taxon>
        <taxon>Campylobacterales</taxon>
        <taxon>Sulfurimonadaceae</taxon>
        <taxon>Sulfuricurvum</taxon>
    </lineage>
</organism>
<evidence type="ECO:0000256" key="1">
    <source>
        <dbReference type="ARBA" id="ARBA00003469"/>
    </source>
</evidence>
<evidence type="ECO:0000256" key="5">
    <source>
        <dbReference type="ARBA" id="ARBA00022679"/>
    </source>
</evidence>
<dbReference type="RefSeq" id="WP_294896711.1">
    <property type="nucleotide sequence ID" value="NZ_DLUI01000048.1"/>
</dbReference>
<dbReference type="SUPFAM" id="SSF55874">
    <property type="entry name" value="ATPase domain of HSP90 chaperone/DNA topoisomerase II/histidine kinase"/>
    <property type="match status" value="1"/>
</dbReference>
<keyword evidence="12" id="KW-1133">Transmembrane helix</keyword>
<dbReference type="AlphaFoldDB" id="A0A2D3WMS0"/>
<keyword evidence="12" id="KW-0472">Membrane</keyword>
<dbReference type="SUPFAM" id="SSF53850">
    <property type="entry name" value="Periplasmic binding protein-like II"/>
    <property type="match status" value="2"/>
</dbReference>
<dbReference type="InterPro" id="IPR036890">
    <property type="entry name" value="HATPase_C_sf"/>
</dbReference>
<keyword evidence="8" id="KW-0784">Thiamine biosynthesis</keyword>
<keyword evidence="6" id="KW-0479">Metal-binding</keyword>
<dbReference type="Gene3D" id="3.30.565.10">
    <property type="entry name" value="Histidine kinase-like ATPase, C-terminal domain"/>
    <property type="match status" value="1"/>
</dbReference>
<dbReference type="SMART" id="SM00387">
    <property type="entry name" value="HATPase_c"/>
    <property type="match status" value="1"/>
</dbReference>
<evidence type="ECO:0000259" key="13">
    <source>
        <dbReference type="PROSITE" id="PS50109"/>
    </source>
</evidence>
<keyword evidence="12" id="KW-0812">Transmembrane</keyword>
<proteinExistence type="inferred from homology"/>
<dbReference type="Pfam" id="PF09084">
    <property type="entry name" value="NMT1"/>
    <property type="match status" value="1"/>
</dbReference>
<dbReference type="PROSITE" id="PS50109">
    <property type="entry name" value="HIS_KIN"/>
    <property type="match status" value="1"/>
</dbReference>
<dbReference type="SMART" id="SM00062">
    <property type="entry name" value="PBPb"/>
    <property type="match status" value="1"/>
</dbReference>
<evidence type="ECO:0000256" key="3">
    <source>
        <dbReference type="ARBA" id="ARBA00009406"/>
    </source>
</evidence>
<evidence type="ECO:0000256" key="10">
    <source>
        <dbReference type="ARBA" id="ARBA00033171"/>
    </source>
</evidence>
<dbReference type="InterPro" id="IPR003594">
    <property type="entry name" value="HATPase_dom"/>
</dbReference>
<comment type="subunit">
    <text evidence="4">Homodimer.</text>
</comment>
<dbReference type="PANTHER" id="PTHR31528">
    <property type="entry name" value="4-AMINO-5-HYDROXYMETHYL-2-METHYLPYRIMIDINE PHOSPHATE SYNTHASE THI11-RELATED"/>
    <property type="match status" value="1"/>
</dbReference>
<evidence type="ECO:0000256" key="12">
    <source>
        <dbReference type="SAM" id="Phobius"/>
    </source>
</evidence>
<dbReference type="Proteomes" id="UP000228859">
    <property type="component" value="Unassembled WGS sequence"/>
</dbReference>
<dbReference type="InterPro" id="IPR036097">
    <property type="entry name" value="HisK_dim/P_sf"/>
</dbReference>
<protein>
    <recommendedName>
        <fullName evidence="10">Thiamine pyrimidine synthase</fullName>
    </recommendedName>
</protein>
<dbReference type="InterPro" id="IPR015168">
    <property type="entry name" value="SsuA/THI5"/>
</dbReference>
<dbReference type="PANTHER" id="PTHR31528:SF1">
    <property type="entry name" value="4-AMINO-5-HYDROXYMETHYL-2-METHYLPYRIMIDINE PHOSPHATE SYNTHASE THI11-RELATED"/>
    <property type="match status" value="1"/>
</dbReference>
<comment type="function">
    <text evidence="1">Responsible for the formation of the pyrimidine heterocycle in the thiamine biosynthesis pathway. Catalyzes the formation of hydroxymethylpyrimidine phosphate (HMP-P) from histidine and pyridoxal phosphate (PLP). The protein uses PLP and the active site histidine to form HMP-P, generating an inactive enzyme. The enzyme can only undergo a single turnover, which suggests it is a suicide enzyme.</text>
</comment>
<gene>
    <name evidence="14" type="ORF">CFH83_03170</name>
</gene>
<accession>A0A2D3WMS0</accession>
<keyword evidence="7" id="KW-0663">Pyridoxal phosphate</keyword>
<evidence type="ECO:0000313" key="14">
    <source>
        <dbReference type="EMBL" id="DAB38984.1"/>
    </source>
</evidence>
<comment type="caution">
    <text evidence="14">The sequence shown here is derived from an EMBL/GenBank/DDBJ whole genome shotgun (WGS) entry which is preliminary data.</text>
</comment>
<keyword evidence="5" id="KW-0808">Transferase</keyword>
<feature type="domain" description="Histidine kinase" evidence="13">
    <location>
        <begin position="615"/>
        <end position="810"/>
    </location>
</feature>
<dbReference type="InterPro" id="IPR027939">
    <property type="entry name" value="NMT1/THI5"/>
</dbReference>
<evidence type="ECO:0000256" key="9">
    <source>
        <dbReference type="ARBA" id="ARBA00023004"/>
    </source>
</evidence>
<dbReference type="GO" id="GO:0046872">
    <property type="term" value="F:metal ion binding"/>
    <property type="evidence" value="ECO:0007669"/>
    <property type="project" value="UniProtKB-KW"/>
</dbReference>
<dbReference type="GO" id="GO:0106344">
    <property type="term" value="F:4-amino-5-hydroxymethyl-2-methylpyrimidine phosphate synthase activity from histidine and PLP"/>
    <property type="evidence" value="ECO:0007669"/>
    <property type="project" value="RHEA"/>
</dbReference>
<evidence type="ECO:0000256" key="6">
    <source>
        <dbReference type="ARBA" id="ARBA00022723"/>
    </source>
</evidence>
<comment type="pathway">
    <text evidence="2">Cofactor biosynthesis; thiamine diphosphate biosynthesis.</text>
</comment>
<feature type="transmembrane region" description="Helical" evidence="12">
    <location>
        <begin position="557"/>
        <end position="582"/>
    </location>
</feature>
<sequence length="814" mass="92679">MRFIFVLLILVSSGWSQKNLEKVSIQLDWKFQYEFAGFVAAKEKGFYRDAGLDVDLREYHNSVDTASDIINRKATYGSYNSSIIISGGKPAPVVLLGTYLQRSPLVFAVRKGINNPADLVGKKIMATKDEFRSSSLGLMLNHFEITPANATFLLHSFDIHDFINGKCDAITVFRSNQLYELDRLNIPYTVIDPADYGFVMSAVNVFTSRNEALENPERTQKFIEATNRGWQYALDHPDEIINLLLKKYKTGKSRDALVYEYKVTKKLMMTDFYPIGQANEELTVRAYKQLVQSGRLLGDQKLGKFMFQEIIASNNDVQMTTVQKHYLLNKKKIVMCVDPEWYPFEAIREGRHIGIAADVMREFEKRLGVPIEFHPVESWEESITLAKKRECDIFSLASSTPERLHYMDFTSPYVTLPIVMATKMDKPFTEDITSLGNVKLGSVKGYAITEQLKTHYPDLNLVEVASITDGLNRVESGELYGYIDNLMVVSSYIQKEHTGMLKVSLRLKEKVELSVGTRNDEPILKDIFEKLVLGIDPILMQRFYNRYTTVIREQNPYGIIALSVLALVAMISALMIGWNYLLRKKVRLEVAKNLRIKDQLYQKAKQAEIGNLIANISHQWREPLSKLSSLNLLTIAKIRMGQPIENEWLLEQSQKIENTIDFMSHTMQNFLEFYKQNSVKSDFSAYDSIESSISIIETKILDLGIHVVIEGEDSVLNGVKNEWMQVWLNLLNNAVQVFSERKIENPTIRIELNPNRIMFCDNGGGMDLGISSSGLGLPMCKEIVAKYGARLELNNTDVGLCATVVLRSVCDMKR</sequence>
<evidence type="ECO:0000256" key="4">
    <source>
        <dbReference type="ARBA" id="ARBA00011738"/>
    </source>
</evidence>
<dbReference type="InterPro" id="IPR005467">
    <property type="entry name" value="His_kinase_dom"/>
</dbReference>
<keyword evidence="9" id="KW-0408">Iron</keyword>
<evidence type="ECO:0000256" key="7">
    <source>
        <dbReference type="ARBA" id="ARBA00022898"/>
    </source>
</evidence>
<dbReference type="GO" id="GO:0009228">
    <property type="term" value="P:thiamine biosynthetic process"/>
    <property type="evidence" value="ECO:0007669"/>
    <property type="project" value="UniProtKB-KW"/>
</dbReference>
<evidence type="ECO:0000256" key="2">
    <source>
        <dbReference type="ARBA" id="ARBA00004948"/>
    </source>
</evidence>
<reference evidence="14 15" key="1">
    <citation type="journal article" date="2017" name="Front. Microbiol.">
        <title>Comparative Genomic Analysis of the Class Epsilonproteobacteria and Proposed Reclassification to Epsilonbacteraeota (phyl. nov.).</title>
        <authorList>
            <person name="Waite D.W."/>
            <person name="Vanwonterghem I."/>
            <person name="Rinke C."/>
            <person name="Parks D.H."/>
            <person name="Zhang Y."/>
            <person name="Takai K."/>
            <person name="Sievert S.M."/>
            <person name="Simon J."/>
            <person name="Campbell B.J."/>
            <person name="Hanson T.E."/>
            <person name="Woyke T."/>
            <person name="Klotz M.G."/>
            <person name="Hugenholtz P."/>
        </authorList>
    </citation>
    <scope>NUCLEOTIDE SEQUENCE [LARGE SCALE GENOMIC DNA]</scope>
    <source>
        <strain evidence="14">UBA12443</strain>
    </source>
</reference>
<dbReference type="Pfam" id="PF00497">
    <property type="entry name" value="SBP_bac_3"/>
    <property type="match status" value="1"/>
</dbReference>
<dbReference type="GO" id="GO:0000155">
    <property type="term" value="F:phosphorelay sensor kinase activity"/>
    <property type="evidence" value="ECO:0007669"/>
    <property type="project" value="InterPro"/>
</dbReference>
<dbReference type="Gene3D" id="1.10.287.130">
    <property type="match status" value="1"/>
</dbReference>
<evidence type="ECO:0000256" key="11">
    <source>
        <dbReference type="ARBA" id="ARBA00048179"/>
    </source>
</evidence>
<dbReference type="InterPro" id="IPR001638">
    <property type="entry name" value="Solute-binding_3/MltF_N"/>
</dbReference>
<comment type="similarity">
    <text evidence="3">Belongs to the NMT1/THI5 family.</text>
</comment>
<dbReference type="SUPFAM" id="SSF47384">
    <property type="entry name" value="Homodimeric domain of signal transducing histidine kinase"/>
    <property type="match status" value="1"/>
</dbReference>
<dbReference type="CDD" id="cd13708">
    <property type="entry name" value="PBP2_BvgS_like_1"/>
    <property type="match status" value="1"/>
</dbReference>
<evidence type="ECO:0000313" key="15">
    <source>
        <dbReference type="Proteomes" id="UP000228859"/>
    </source>
</evidence>